<keyword evidence="1" id="KW-0472">Membrane</keyword>
<sequence>MNEFCCKYAINQVFLHFFQYLYIYTATGYVILDKNVKKLMHISVIFVNI</sequence>
<dbReference type="KEGG" id="sbu:SpiBuddy_2127"/>
<proteinExistence type="predicted"/>
<evidence type="ECO:0000256" key="1">
    <source>
        <dbReference type="SAM" id="Phobius"/>
    </source>
</evidence>
<organism evidence="2 3">
    <name type="scientific">Sphaerochaeta globosa (strain ATCC BAA-1886 / DSM 22777 / Buddy)</name>
    <name type="common">Spirochaeta sp. (strain Buddy)</name>
    <dbReference type="NCBI Taxonomy" id="158189"/>
    <lineage>
        <taxon>Bacteria</taxon>
        <taxon>Pseudomonadati</taxon>
        <taxon>Spirochaetota</taxon>
        <taxon>Spirochaetia</taxon>
        <taxon>Spirochaetales</taxon>
        <taxon>Sphaerochaetaceae</taxon>
        <taxon>Sphaerochaeta</taxon>
    </lineage>
</organism>
<dbReference type="AlphaFoldDB" id="F0RT01"/>
<keyword evidence="1" id="KW-1133">Transmembrane helix</keyword>
<protein>
    <submittedName>
        <fullName evidence="2">Uncharacterized protein</fullName>
    </submittedName>
</protein>
<name>F0RT01_SPHGB</name>
<dbReference type="HOGENOM" id="CLU_3140785_0_0_12"/>
<feature type="transmembrane region" description="Helical" evidence="1">
    <location>
        <begin position="13"/>
        <end position="32"/>
    </location>
</feature>
<evidence type="ECO:0000313" key="2">
    <source>
        <dbReference type="EMBL" id="ADY13948.1"/>
    </source>
</evidence>
<dbReference type="STRING" id="158189.SpiBuddy_2127"/>
<dbReference type="EMBL" id="CP002541">
    <property type="protein sequence ID" value="ADY13948.1"/>
    <property type="molecule type" value="Genomic_DNA"/>
</dbReference>
<dbReference type="Proteomes" id="UP000008466">
    <property type="component" value="Chromosome"/>
</dbReference>
<keyword evidence="1" id="KW-0812">Transmembrane</keyword>
<keyword evidence="3" id="KW-1185">Reference proteome</keyword>
<accession>F0RT01</accession>
<gene>
    <name evidence="2" type="ordered locus">SpiBuddy_2127</name>
</gene>
<reference evidence="3" key="1">
    <citation type="submission" date="2011-02" db="EMBL/GenBank/DDBJ databases">
        <title>Complete sequence of Spirochaeta sp. Buddy.</title>
        <authorList>
            <person name="Lucas S."/>
            <person name="Copeland A."/>
            <person name="Lapidus A."/>
            <person name="Cheng J.-F."/>
            <person name="Goodwin L."/>
            <person name="Pitluck S."/>
            <person name="Zeytun A."/>
            <person name="Detter J.C."/>
            <person name="Han C."/>
            <person name="Tapia R."/>
            <person name="Land M."/>
            <person name="Hauser L."/>
            <person name="Kyrpides N."/>
            <person name="Ivanova N."/>
            <person name="Mikhailova N."/>
            <person name="Pagani I."/>
            <person name="Ritalahti K.M."/>
            <person name="Loeffler F.E."/>
            <person name="Woyke T."/>
        </authorList>
    </citation>
    <scope>NUCLEOTIDE SEQUENCE [LARGE SCALE GENOMIC DNA]</scope>
    <source>
        <strain evidence="3">ATCC BAA-1886 / DSM 22777 / Buddy</strain>
    </source>
</reference>
<evidence type="ECO:0000313" key="3">
    <source>
        <dbReference type="Proteomes" id="UP000008466"/>
    </source>
</evidence>